<accession>A0A811U9E7</accession>
<organism evidence="1 2">
    <name type="scientific">Ceratitis capitata</name>
    <name type="common">Mediterranean fruit fly</name>
    <name type="synonym">Tephritis capitata</name>
    <dbReference type="NCBI Taxonomy" id="7213"/>
    <lineage>
        <taxon>Eukaryota</taxon>
        <taxon>Metazoa</taxon>
        <taxon>Ecdysozoa</taxon>
        <taxon>Arthropoda</taxon>
        <taxon>Hexapoda</taxon>
        <taxon>Insecta</taxon>
        <taxon>Pterygota</taxon>
        <taxon>Neoptera</taxon>
        <taxon>Endopterygota</taxon>
        <taxon>Diptera</taxon>
        <taxon>Brachycera</taxon>
        <taxon>Muscomorpha</taxon>
        <taxon>Tephritoidea</taxon>
        <taxon>Tephritidae</taxon>
        <taxon>Ceratitis</taxon>
        <taxon>Ceratitis</taxon>
    </lineage>
</organism>
<keyword evidence="2" id="KW-1185">Reference proteome</keyword>
<sequence length="70" mass="8347">MEHMSEYTLDRGYALCREIPNGALIRQKLEEYVLKNFLEVIWFLSSLAEKRDDYFIDILETIDKTAFQVL</sequence>
<name>A0A811U9E7_CERCA</name>
<gene>
    <name evidence="1" type="ORF">CCAP1982_LOCUS2748</name>
</gene>
<evidence type="ECO:0000313" key="2">
    <source>
        <dbReference type="Proteomes" id="UP000606786"/>
    </source>
</evidence>
<reference evidence="1" key="1">
    <citation type="submission" date="2020-11" db="EMBL/GenBank/DDBJ databases">
        <authorList>
            <person name="Whitehead M."/>
        </authorList>
    </citation>
    <scope>NUCLEOTIDE SEQUENCE</scope>
    <source>
        <strain evidence="1">EGII</strain>
    </source>
</reference>
<protein>
    <submittedName>
        <fullName evidence="1">(Mediterranean fruit fly) hypothetical protein</fullName>
    </submittedName>
</protein>
<dbReference type="Proteomes" id="UP000606786">
    <property type="component" value="Unassembled WGS sequence"/>
</dbReference>
<dbReference type="EMBL" id="CAJHJT010000001">
    <property type="protein sequence ID" value="CAD6993963.1"/>
    <property type="molecule type" value="Genomic_DNA"/>
</dbReference>
<evidence type="ECO:0000313" key="1">
    <source>
        <dbReference type="EMBL" id="CAD6993963.1"/>
    </source>
</evidence>
<dbReference type="AlphaFoldDB" id="A0A811U9E7"/>
<proteinExistence type="predicted"/>
<comment type="caution">
    <text evidence="1">The sequence shown here is derived from an EMBL/GenBank/DDBJ whole genome shotgun (WGS) entry which is preliminary data.</text>
</comment>